<dbReference type="SUPFAM" id="SSF54637">
    <property type="entry name" value="Thioesterase/thiol ester dehydrase-isomerase"/>
    <property type="match status" value="1"/>
</dbReference>
<dbReference type="EMBL" id="PHIG01000054">
    <property type="protein sequence ID" value="PJK27797.1"/>
    <property type="molecule type" value="Genomic_DNA"/>
</dbReference>
<feature type="domain" description="MaoC-like" evidence="2">
    <location>
        <begin position="22"/>
        <end position="114"/>
    </location>
</feature>
<name>A0A2M9FWG8_9PROT</name>
<gene>
    <name evidence="3" type="ORF">CVT23_20165</name>
</gene>
<evidence type="ECO:0000256" key="1">
    <source>
        <dbReference type="ARBA" id="ARBA00023239"/>
    </source>
</evidence>
<accession>A0A2M9FWG8</accession>
<dbReference type="Gene3D" id="3.10.129.10">
    <property type="entry name" value="Hotdog Thioesterase"/>
    <property type="match status" value="1"/>
</dbReference>
<dbReference type="Proteomes" id="UP000229498">
    <property type="component" value="Unassembled WGS sequence"/>
</dbReference>
<dbReference type="OrthoDB" id="9800237at2"/>
<dbReference type="RefSeq" id="WP_109795622.1">
    <property type="nucleotide sequence ID" value="NZ_PHIG01000054.1"/>
</dbReference>
<evidence type="ECO:0000313" key="4">
    <source>
        <dbReference type="Proteomes" id="UP000229498"/>
    </source>
</evidence>
<dbReference type="GO" id="GO:0006633">
    <property type="term" value="P:fatty acid biosynthetic process"/>
    <property type="evidence" value="ECO:0007669"/>
    <property type="project" value="TreeGrafter"/>
</dbReference>
<reference evidence="3 4" key="1">
    <citation type="submission" date="2017-11" db="EMBL/GenBank/DDBJ databases">
        <title>Draft genome sequence of Rhizobiales bacterium SY3-13.</title>
        <authorList>
            <person name="Sun C."/>
        </authorList>
    </citation>
    <scope>NUCLEOTIDE SEQUENCE [LARGE SCALE GENOMIC DNA]</scope>
    <source>
        <strain evidence="3 4">SY3-13</strain>
    </source>
</reference>
<comment type="caution">
    <text evidence="3">The sequence shown here is derived from an EMBL/GenBank/DDBJ whole genome shotgun (WGS) entry which is preliminary data.</text>
</comment>
<keyword evidence="4" id="KW-1185">Reference proteome</keyword>
<dbReference type="Pfam" id="PF01575">
    <property type="entry name" value="MaoC_dehydratas"/>
    <property type="match status" value="1"/>
</dbReference>
<dbReference type="FunFam" id="3.10.129.10:FF:000042">
    <property type="entry name" value="MaoC domain protein dehydratase"/>
    <property type="match status" value="1"/>
</dbReference>
<dbReference type="PANTHER" id="PTHR43437">
    <property type="entry name" value="HYDROXYACYL-THIOESTER DEHYDRATASE TYPE 2, MITOCHONDRIAL-RELATED"/>
    <property type="match status" value="1"/>
</dbReference>
<dbReference type="InterPro" id="IPR002539">
    <property type="entry name" value="MaoC-like_dom"/>
</dbReference>
<dbReference type="InterPro" id="IPR050965">
    <property type="entry name" value="UPF0336/Enoyl-CoA_hydratase"/>
</dbReference>
<keyword evidence="1" id="KW-0456">Lyase</keyword>
<evidence type="ECO:0000259" key="2">
    <source>
        <dbReference type="Pfam" id="PF01575"/>
    </source>
</evidence>
<dbReference type="PANTHER" id="PTHR43437:SF3">
    <property type="entry name" value="HYDROXYACYL-THIOESTER DEHYDRATASE TYPE 2, MITOCHONDRIAL"/>
    <property type="match status" value="1"/>
</dbReference>
<evidence type="ECO:0000313" key="3">
    <source>
        <dbReference type="EMBL" id="PJK27797.1"/>
    </source>
</evidence>
<dbReference type="InterPro" id="IPR029069">
    <property type="entry name" value="HotDog_dom_sf"/>
</dbReference>
<protein>
    <submittedName>
        <fullName evidence="3">Acyl dehydratase</fullName>
    </submittedName>
</protein>
<dbReference type="AlphaFoldDB" id="A0A2M9FWG8"/>
<organism evidence="3 4">
    <name type="scientific">Minwuia thermotolerans</name>
    <dbReference type="NCBI Taxonomy" id="2056226"/>
    <lineage>
        <taxon>Bacteria</taxon>
        <taxon>Pseudomonadati</taxon>
        <taxon>Pseudomonadota</taxon>
        <taxon>Alphaproteobacteria</taxon>
        <taxon>Minwuiales</taxon>
        <taxon>Minwuiaceae</taxon>
        <taxon>Minwuia</taxon>
    </lineage>
</organism>
<dbReference type="GO" id="GO:0019171">
    <property type="term" value="F:(3R)-hydroxyacyl-[acyl-carrier-protein] dehydratase activity"/>
    <property type="evidence" value="ECO:0007669"/>
    <property type="project" value="TreeGrafter"/>
</dbReference>
<sequence>MPAITEKGTTYYLEDISVGMAAEYTREVTGDLIQSFADASGDDNPLHLDEDYAKTTMFKGRIAHGMLSGSFLSTIFGTIFPGPGGIYLGQNLKFVAPVRIGDVVTARAEVDEVLADKGRVHFTCTCTVGGKNVIVGDAWIMPPRRGK</sequence>
<dbReference type="CDD" id="cd03449">
    <property type="entry name" value="R_hydratase"/>
    <property type="match status" value="1"/>
</dbReference>
<proteinExistence type="predicted"/>